<sequence>MAPKRKRGVWERRPAANESSFSDCPACEMKVASYLINHHLDWDCPALIKSKEQSPTTSAAKATEKLVKSSEEALCCSQARVHNSLFVLDTEEKLHCSPVQDSVTSLHNRLHFETTWTELGVYCNGDKLDAGVEEGLNISYLETNPHGLWKVPSIGEGDHLDRHDKKSADALQQCVEIHNGLLKRTDEFNSHAHSSFVESPGRGHSRTEASTSSSKGAKGDGWRLITTSSPPRSPKGHYVFENFISEKEEQDILLFLDTDLRNPWKSTTFNGLQTGKAYGLSVDLRKRCVRPAIFEMPKVLMPIIERMRTVVSVLKDFWPNETNAIDYRKHKGHWLKAHVDDRQLSGTIVVNLSLCGDCKMTYERERGPRESYKVLLRRRCIQVLTGESRYNFTHSIRNDDLLDPRRVSMTFRQSVDA</sequence>
<protein>
    <recommendedName>
        <fullName evidence="3">Alpha-ketoglutarate-dependent dioxygenase AlkB-like domain-containing protein</fullName>
    </recommendedName>
</protein>
<evidence type="ECO:0000313" key="4">
    <source>
        <dbReference type="EMBL" id="KAI5085074.1"/>
    </source>
</evidence>
<dbReference type="InterPro" id="IPR037151">
    <property type="entry name" value="AlkB-like_sf"/>
</dbReference>
<dbReference type="OrthoDB" id="271595at2759"/>
<dbReference type="PANTHER" id="PTHR12463:SF1">
    <property type="entry name" value="2-OXOGLUTARATE AND FE-DEPENDENT OXYGENASE FAMILY PROTEIN"/>
    <property type="match status" value="1"/>
</dbReference>
<proteinExistence type="inferred from homology"/>
<dbReference type="GO" id="GO:0032451">
    <property type="term" value="F:demethylase activity"/>
    <property type="evidence" value="ECO:0007669"/>
    <property type="project" value="TreeGrafter"/>
</dbReference>
<evidence type="ECO:0000256" key="2">
    <source>
        <dbReference type="SAM" id="MobiDB-lite"/>
    </source>
</evidence>
<evidence type="ECO:0000256" key="1">
    <source>
        <dbReference type="ARBA" id="ARBA00007879"/>
    </source>
</evidence>
<evidence type="ECO:0000259" key="3">
    <source>
        <dbReference type="Pfam" id="PF13532"/>
    </source>
</evidence>
<gene>
    <name evidence="4" type="ORF">GOP47_0001243</name>
</gene>
<feature type="domain" description="Alpha-ketoglutarate-dependent dioxygenase AlkB-like" evidence="3">
    <location>
        <begin position="288"/>
        <end position="412"/>
    </location>
</feature>
<dbReference type="Proteomes" id="UP000886520">
    <property type="component" value="Chromosome 1"/>
</dbReference>
<dbReference type="SUPFAM" id="SSF51197">
    <property type="entry name" value="Clavaminate synthase-like"/>
    <property type="match status" value="1"/>
</dbReference>
<evidence type="ECO:0000313" key="5">
    <source>
        <dbReference type="Proteomes" id="UP000886520"/>
    </source>
</evidence>
<dbReference type="GO" id="GO:0016491">
    <property type="term" value="F:oxidoreductase activity"/>
    <property type="evidence" value="ECO:0007669"/>
    <property type="project" value="TreeGrafter"/>
</dbReference>
<keyword evidence="5" id="KW-1185">Reference proteome</keyword>
<dbReference type="InterPro" id="IPR027450">
    <property type="entry name" value="AlkB-like"/>
</dbReference>
<dbReference type="InterPro" id="IPR032857">
    <property type="entry name" value="ALKBH4"/>
</dbReference>
<comment type="similarity">
    <text evidence="1">Belongs to the alkB family.</text>
</comment>
<dbReference type="GO" id="GO:0070988">
    <property type="term" value="P:demethylation"/>
    <property type="evidence" value="ECO:0007669"/>
    <property type="project" value="InterPro"/>
</dbReference>
<feature type="region of interest" description="Disordered" evidence="2">
    <location>
        <begin position="193"/>
        <end position="230"/>
    </location>
</feature>
<name>A0A9D4ZRA9_ADICA</name>
<dbReference type="AlphaFoldDB" id="A0A9D4ZRA9"/>
<comment type="caution">
    <text evidence="4">The sequence shown here is derived from an EMBL/GenBank/DDBJ whole genome shotgun (WGS) entry which is preliminary data.</text>
</comment>
<dbReference type="EMBL" id="JABFUD020000001">
    <property type="protein sequence ID" value="KAI5085074.1"/>
    <property type="molecule type" value="Genomic_DNA"/>
</dbReference>
<reference evidence="4" key="1">
    <citation type="submission" date="2021-01" db="EMBL/GenBank/DDBJ databases">
        <title>Adiantum capillus-veneris genome.</title>
        <authorList>
            <person name="Fang Y."/>
            <person name="Liao Q."/>
        </authorList>
    </citation>
    <scope>NUCLEOTIDE SEQUENCE</scope>
    <source>
        <strain evidence="4">H3</strain>
        <tissue evidence="4">Leaf</tissue>
    </source>
</reference>
<dbReference type="PANTHER" id="PTHR12463">
    <property type="entry name" value="OXYGENASE-RELATED"/>
    <property type="match status" value="1"/>
</dbReference>
<dbReference type="Pfam" id="PF13532">
    <property type="entry name" value="2OG-FeII_Oxy_2"/>
    <property type="match status" value="1"/>
</dbReference>
<accession>A0A9D4ZRA9</accession>
<dbReference type="Gene3D" id="2.60.120.590">
    <property type="entry name" value="Alpha-ketoglutarate-dependent dioxygenase AlkB-like"/>
    <property type="match status" value="1"/>
</dbReference>
<organism evidence="4 5">
    <name type="scientific">Adiantum capillus-veneris</name>
    <name type="common">Maidenhair fern</name>
    <dbReference type="NCBI Taxonomy" id="13818"/>
    <lineage>
        <taxon>Eukaryota</taxon>
        <taxon>Viridiplantae</taxon>
        <taxon>Streptophyta</taxon>
        <taxon>Embryophyta</taxon>
        <taxon>Tracheophyta</taxon>
        <taxon>Polypodiopsida</taxon>
        <taxon>Polypodiidae</taxon>
        <taxon>Polypodiales</taxon>
        <taxon>Pteridineae</taxon>
        <taxon>Pteridaceae</taxon>
        <taxon>Vittarioideae</taxon>
        <taxon>Adiantum</taxon>
    </lineage>
</organism>